<keyword evidence="3" id="KW-1185">Reference proteome</keyword>
<keyword evidence="1" id="KW-1133">Transmembrane helix</keyword>
<feature type="transmembrane region" description="Helical" evidence="1">
    <location>
        <begin position="92"/>
        <end position="114"/>
    </location>
</feature>
<evidence type="ECO:0000256" key="1">
    <source>
        <dbReference type="SAM" id="Phobius"/>
    </source>
</evidence>
<reference evidence="2 3" key="1">
    <citation type="journal article" date="2018" name="J. Microbiol.">
        <title>Aestuariibaculum marinum sp. nov., a marine bacterium isolated from seawater in South Korea.</title>
        <authorList>
            <person name="Choi J."/>
            <person name="Lee D."/>
            <person name="Jang J.H."/>
            <person name="Cha S."/>
            <person name="Seo T."/>
        </authorList>
    </citation>
    <scope>NUCLEOTIDE SEQUENCE [LARGE SCALE GENOMIC DNA]</scope>
    <source>
        <strain evidence="2 3">IP7</strain>
    </source>
</reference>
<evidence type="ECO:0000313" key="2">
    <source>
        <dbReference type="EMBL" id="MBD0823608.1"/>
    </source>
</evidence>
<evidence type="ECO:0000313" key="3">
    <source>
        <dbReference type="Proteomes" id="UP000621516"/>
    </source>
</evidence>
<sequence length="116" mass="13520">MAEQYIKIKAVNLNNNCPECYSTEGLKLTFKQKFIETNFYKSITSDIKYEMDCSTCNMPIYPVKWTQDIERVFEYHKRGFTPKQASTHLKKATWLVIITGIFIALSVIAAILYYTL</sequence>
<protein>
    <submittedName>
        <fullName evidence="2">Uncharacterized protein</fullName>
    </submittedName>
</protein>
<dbReference type="AlphaFoldDB" id="A0A8J6Q4C4"/>
<dbReference type="EMBL" id="JACVXD010000002">
    <property type="protein sequence ID" value="MBD0823608.1"/>
    <property type="molecule type" value="Genomic_DNA"/>
</dbReference>
<name>A0A8J6Q4C4_9FLAO</name>
<dbReference type="RefSeq" id="WP_188222903.1">
    <property type="nucleotide sequence ID" value="NZ_JACVXD010000002.1"/>
</dbReference>
<proteinExistence type="predicted"/>
<dbReference type="Proteomes" id="UP000621516">
    <property type="component" value="Unassembled WGS sequence"/>
</dbReference>
<keyword evidence="1" id="KW-0472">Membrane</keyword>
<organism evidence="2 3">
    <name type="scientific">Aestuariibaculum marinum</name>
    <dbReference type="NCBI Taxonomy" id="2683592"/>
    <lineage>
        <taxon>Bacteria</taxon>
        <taxon>Pseudomonadati</taxon>
        <taxon>Bacteroidota</taxon>
        <taxon>Flavobacteriia</taxon>
        <taxon>Flavobacteriales</taxon>
        <taxon>Flavobacteriaceae</taxon>
    </lineage>
</organism>
<comment type="caution">
    <text evidence="2">The sequence shown here is derived from an EMBL/GenBank/DDBJ whole genome shotgun (WGS) entry which is preliminary data.</text>
</comment>
<gene>
    <name evidence="2" type="ORF">ICJ85_06195</name>
</gene>
<accession>A0A8J6Q4C4</accession>
<keyword evidence="1" id="KW-0812">Transmembrane</keyword>